<gene>
    <name evidence="2" type="ORF">IEQ34_021120</name>
</gene>
<feature type="transmembrane region" description="Helical" evidence="1">
    <location>
        <begin position="21"/>
        <end position="37"/>
    </location>
</feature>
<dbReference type="AlphaFoldDB" id="A0AAV7G443"/>
<evidence type="ECO:0000256" key="1">
    <source>
        <dbReference type="SAM" id="Phobius"/>
    </source>
</evidence>
<keyword evidence="3" id="KW-1185">Reference proteome</keyword>
<protein>
    <submittedName>
        <fullName evidence="2">Uncharacterized protein</fullName>
    </submittedName>
</protein>
<keyword evidence="1" id="KW-0472">Membrane</keyword>
<proteinExistence type="predicted"/>
<evidence type="ECO:0000313" key="2">
    <source>
        <dbReference type="EMBL" id="KAH0450428.1"/>
    </source>
</evidence>
<keyword evidence="1" id="KW-1133">Transmembrane helix</keyword>
<dbReference type="EMBL" id="JAGFBR010000018">
    <property type="protein sequence ID" value="KAH0450428.1"/>
    <property type="molecule type" value="Genomic_DNA"/>
</dbReference>
<accession>A0AAV7G443</accession>
<reference evidence="2 3" key="1">
    <citation type="journal article" date="2021" name="Hortic Res">
        <title>Chromosome-scale assembly of the Dendrobium chrysotoxum genome enhances the understanding of orchid evolution.</title>
        <authorList>
            <person name="Zhang Y."/>
            <person name="Zhang G.Q."/>
            <person name="Zhang D."/>
            <person name="Liu X.D."/>
            <person name="Xu X.Y."/>
            <person name="Sun W.H."/>
            <person name="Yu X."/>
            <person name="Zhu X."/>
            <person name="Wang Z.W."/>
            <person name="Zhao X."/>
            <person name="Zhong W.Y."/>
            <person name="Chen H."/>
            <person name="Yin W.L."/>
            <person name="Huang T."/>
            <person name="Niu S.C."/>
            <person name="Liu Z.J."/>
        </authorList>
    </citation>
    <scope>NUCLEOTIDE SEQUENCE [LARGE SCALE GENOMIC DNA]</scope>
    <source>
        <strain evidence="2">Lindl</strain>
    </source>
</reference>
<keyword evidence="1" id="KW-0812">Transmembrane</keyword>
<name>A0AAV7G443_DENCH</name>
<evidence type="ECO:0000313" key="3">
    <source>
        <dbReference type="Proteomes" id="UP000775213"/>
    </source>
</evidence>
<sequence>MAKMSKILVYLLKILKHLRSIYMLSLSNFYHLMFIIYDKGHLHVHKDFLPKDLNNLFNPCYLKFP</sequence>
<comment type="caution">
    <text evidence="2">The sequence shown here is derived from an EMBL/GenBank/DDBJ whole genome shotgun (WGS) entry which is preliminary data.</text>
</comment>
<organism evidence="2 3">
    <name type="scientific">Dendrobium chrysotoxum</name>
    <name type="common">Orchid</name>
    <dbReference type="NCBI Taxonomy" id="161865"/>
    <lineage>
        <taxon>Eukaryota</taxon>
        <taxon>Viridiplantae</taxon>
        <taxon>Streptophyta</taxon>
        <taxon>Embryophyta</taxon>
        <taxon>Tracheophyta</taxon>
        <taxon>Spermatophyta</taxon>
        <taxon>Magnoliopsida</taxon>
        <taxon>Liliopsida</taxon>
        <taxon>Asparagales</taxon>
        <taxon>Orchidaceae</taxon>
        <taxon>Epidendroideae</taxon>
        <taxon>Malaxideae</taxon>
        <taxon>Dendrobiinae</taxon>
        <taxon>Dendrobium</taxon>
    </lineage>
</organism>
<dbReference type="Proteomes" id="UP000775213">
    <property type="component" value="Unassembled WGS sequence"/>
</dbReference>